<evidence type="ECO:0000256" key="4">
    <source>
        <dbReference type="ARBA" id="ARBA00023002"/>
    </source>
</evidence>
<keyword evidence="4" id="KW-0560">Oxidoreductase</keyword>
<name>A0A9P6T0Y5_9FUNG</name>
<dbReference type="Proteomes" id="UP000703661">
    <property type="component" value="Unassembled WGS sequence"/>
</dbReference>
<dbReference type="InterPro" id="IPR036291">
    <property type="entry name" value="NAD(P)-bd_dom_sf"/>
</dbReference>
<reference evidence="9" key="1">
    <citation type="journal article" date="2020" name="Fungal Divers.">
        <title>Resolving the Mortierellaceae phylogeny through synthesis of multi-gene phylogenetics and phylogenomics.</title>
        <authorList>
            <person name="Vandepol N."/>
            <person name="Liber J."/>
            <person name="Desiro A."/>
            <person name="Na H."/>
            <person name="Kennedy M."/>
            <person name="Barry K."/>
            <person name="Grigoriev I.V."/>
            <person name="Miller A.N."/>
            <person name="O'Donnell K."/>
            <person name="Stajich J.E."/>
            <person name="Bonito G."/>
        </authorList>
    </citation>
    <scope>NUCLEOTIDE SEQUENCE</scope>
    <source>
        <strain evidence="9">NRRL 2769</strain>
    </source>
</reference>
<keyword evidence="10" id="KW-1185">Reference proteome</keyword>
<evidence type="ECO:0000256" key="8">
    <source>
        <dbReference type="ARBA" id="ARBA00041348"/>
    </source>
</evidence>
<evidence type="ECO:0000256" key="7">
    <source>
        <dbReference type="ARBA" id="ARBA00039520"/>
    </source>
</evidence>
<comment type="caution">
    <text evidence="9">The sequence shown here is derived from an EMBL/GenBank/DDBJ whole genome shotgun (WGS) entry which is preliminary data.</text>
</comment>
<evidence type="ECO:0000256" key="1">
    <source>
        <dbReference type="ARBA" id="ARBA00006484"/>
    </source>
</evidence>
<proteinExistence type="inferred from homology"/>
<protein>
    <recommendedName>
        <fullName evidence="7">Dihydropteridine reductase</fullName>
        <ecNumber evidence="6">1.5.1.34</ecNumber>
    </recommendedName>
    <alternativeName>
        <fullName evidence="8">Quinoid dihydropteridine reductase</fullName>
    </alternativeName>
</protein>
<gene>
    <name evidence="9" type="ORF">BGZ80_009645</name>
</gene>
<dbReference type="EC" id="1.5.1.34" evidence="6"/>
<dbReference type="GO" id="GO:0006729">
    <property type="term" value="P:tetrahydrobiopterin biosynthetic process"/>
    <property type="evidence" value="ECO:0007669"/>
    <property type="project" value="UniProtKB-KW"/>
</dbReference>
<accession>A0A9P6T0Y5</accession>
<dbReference type="GO" id="GO:0004155">
    <property type="term" value="F:6,7-dihydropteridine reductase activity"/>
    <property type="evidence" value="ECO:0007669"/>
    <property type="project" value="UniProtKB-EC"/>
</dbReference>
<evidence type="ECO:0000256" key="5">
    <source>
        <dbReference type="ARBA" id="ARBA00023007"/>
    </source>
</evidence>
<dbReference type="PRINTS" id="PR00081">
    <property type="entry name" value="GDHRDH"/>
</dbReference>
<dbReference type="GO" id="GO:0005737">
    <property type="term" value="C:cytoplasm"/>
    <property type="evidence" value="ECO:0007669"/>
    <property type="project" value="TreeGrafter"/>
</dbReference>
<evidence type="ECO:0000313" key="9">
    <source>
        <dbReference type="EMBL" id="KAG0015760.1"/>
    </source>
</evidence>
<sequence>MTSRIVVYGGSGALGRAIVSTFIKKQWAVTSIDFFANQEATTNVLLEKSDSLEEQGKRVVDAIPGPIDAIVCVAGGWAGGNAASNGKPYGGLLTLTGAYPAQKGTPFMIGYGMAKAAVHQLVASLAGPDSGIPADAKVNAILPVTLDTPMNRSGMPNADFTSWTPCSEVAETIYGWATNAIPLTSGKLVEIVTKDSKTTYTEK</sequence>
<evidence type="ECO:0000256" key="3">
    <source>
        <dbReference type="ARBA" id="ARBA00022857"/>
    </source>
</evidence>
<dbReference type="GO" id="GO:0070402">
    <property type="term" value="F:NADPH binding"/>
    <property type="evidence" value="ECO:0007669"/>
    <property type="project" value="TreeGrafter"/>
</dbReference>
<dbReference type="GO" id="GO:0006559">
    <property type="term" value="P:L-phenylalanine catabolic process"/>
    <property type="evidence" value="ECO:0007669"/>
    <property type="project" value="TreeGrafter"/>
</dbReference>
<comment type="similarity">
    <text evidence="1">Belongs to the short-chain dehydrogenases/reductases (SDR) family.</text>
</comment>
<organism evidence="9 10">
    <name type="scientific">Entomortierella chlamydospora</name>
    <dbReference type="NCBI Taxonomy" id="101097"/>
    <lineage>
        <taxon>Eukaryota</taxon>
        <taxon>Fungi</taxon>
        <taxon>Fungi incertae sedis</taxon>
        <taxon>Mucoromycota</taxon>
        <taxon>Mortierellomycotina</taxon>
        <taxon>Mortierellomycetes</taxon>
        <taxon>Mortierellales</taxon>
        <taxon>Mortierellaceae</taxon>
        <taxon>Entomortierella</taxon>
    </lineage>
</organism>
<dbReference type="PANTHER" id="PTHR15104:SF0">
    <property type="entry name" value="DIHYDROPTERIDINE REDUCTASE"/>
    <property type="match status" value="1"/>
</dbReference>
<dbReference type="InterPro" id="IPR020904">
    <property type="entry name" value="Sc_DH/Rdtase_CS"/>
</dbReference>
<dbReference type="SUPFAM" id="SSF51735">
    <property type="entry name" value="NAD(P)-binding Rossmann-fold domains"/>
    <property type="match status" value="1"/>
</dbReference>
<comment type="subunit">
    <text evidence="2">Homodimer.</text>
</comment>
<dbReference type="InterPro" id="IPR002347">
    <property type="entry name" value="SDR_fam"/>
</dbReference>
<evidence type="ECO:0000313" key="10">
    <source>
        <dbReference type="Proteomes" id="UP000703661"/>
    </source>
</evidence>
<dbReference type="GO" id="GO:0070404">
    <property type="term" value="F:NADH binding"/>
    <property type="evidence" value="ECO:0007669"/>
    <property type="project" value="TreeGrafter"/>
</dbReference>
<keyword evidence="5" id="KW-0783">Tetrahydrobiopterin biosynthesis</keyword>
<keyword evidence="3" id="KW-0521">NADP</keyword>
<dbReference type="AlphaFoldDB" id="A0A9P6T0Y5"/>
<dbReference type="Gene3D" id="3.40.50.720">
    <property type="entry name" value="NAD(P)-binding Rossmann-like Domain"/>
    <property type="match status" value="2"/>
</dbReference>
<evidence type="ECO:0000256" key="6">
    <source>
        <dbReference type="ARBA" id="ARBA00039153"/>
    </source>
</evidence>
<dbReference type="PROSITE" id="PS00061">
    <property type="entry name" value="ADH_SHORT"/>
    <property type="match status" value="1"/>
</dbReference>
<dbReference type="EMBL" id="JAAAID010000597">
    <property type="protein sequence ID" value="KAG0015760.1"/>
    <property type="molecule type" value="Genomic_DNA"/>
</dbReference>
<evidence type="ECO:0000256" key="2">
    <source>
        <dbReference type="ARBA" id="ARBA00011738"/>
    </source>
</evidence>
<dbReference type="PANTHER" id="PTHR15104">
    <property type="entry name" value="DIHYDROPTERIDINE REDUCTASE"/>
    <property type="match status" value="1"/>
</dbReference>